<sequence length="143" mass="15414">MLRWIAVGVLTAAFLTGCGDPDQKFRDNAAQTARTAASEVNTTSLVVEQLRAQRLWAQPARRMVDDAEKNLGKTADSFSTQQPSTEQSARLYEQVNSTLDDAVSAVTAVRIALGNDDLAAAVRQLPALRLSGKDLDQIGELAK</sequence>
<dbReference type="Proteomes" id="UP000295146">
    <property type="component" value="Unassembled WGS sequence"/>
</dbReference>
<dbReference type="AlphaFoldDB" id="A0A4R8CNZ5"/>
<evidence type="ECO:0000313" key="2">
    <source>
        <dbReference type="EMBL" id="TDW77805.1"/>
    </source>
</evidence>
<proteinExistence type="predicted"/>
<accession>A0A4R8CNZ5</accession>
<name>A0A4R8CNZ5_9ACTN</name>
<feature type="region of interest" description="Disordered" evidence="1">
    <location>
        <begin position="68"/>
        <end position="89"/>
    </location>
</feature>
<dbReference type="PROSITE" id="PS51257">
    <property type="entry name" value="PROKAR_LIPOPROTEIN"/>
    <property type="match status" value="1"/>
</dbReference>
<keyword evidence="3" id="KW-1185">Reference proteome</keyword>
<comment type="caution">
    <text evidence="2">The sequence shown here is derived from an EMBL/GenBank/DDBJ whole genome shotgun (WGS) entry which is preliminary data.</text>
</comment>
<reference evidence="2 3" key="1">
    <citation type="submission" date="2019-03" db="EMBL/GenBank/DDBJ databases">
        <title>Genomic Encyclopedia of Type Strains, Phase III (KMG-III): the genomes of soil and plant-associated and newly described type strains.</title>
        <authorList>
            <person name="Whitman W."/>
        </authorList>
    </citation>
    <scope>NUCLEOTIDE SEQUENCE [LARGE SCALE GENOMIC DNA]</scope>
    <source>
        <strain evidence="2 3">VKM Ac-2573</strain>
    </source>
</reference>
<gene>
    <name evidence="2" type="ORF">EV653_2980</name>
</gene>
<organism evidence="2 3">
    <name type="scientific">Kribbella pratensis</name>
    <dbReference type="NCBI Taxonomy" id="2512112"/>
    <lineage>
        <taxon>Bacteria</taxon>
        <taxon>Bacillati</taxon>
        <taxon>Actinomycetota</taxon>
        <taxon>Actinomycetes</taxon>
        <taxon>Propionibacteriales</taxon>
        <taxon>Kribbellaceae</taxon>
        <taxon>Kribbella</taxon>
    </lineage>
</organism>
<dbReference type="OrthoDB" id="3827487at2"/>
<feature type="compositionally biased region" description="Polar residues" evidence="1">
    <location>
        <begin position="76"/>
        <end position="89"/>
    </location>
</feature>
<evidence type="ECO:0000313" key="3">
    <source>
        <dbReference type="Proteomes" id="UP000295146"/>
    </source>
</evidence>
<dbReference type="EMBL" id="SODP01000001">
    <property type="protein sequence ID" value="TDW77805.1"/>
    <property type="molecule type" value="Genomic_DNA"/>
</dbReference>
<dbReference type="RefSeq" id="WP_134102975.1">
    <property type="nucleotide sequence ID" value="NZ_SODP01000001.1"/>
</dbReference>
<evidence type="ECO:0000256" key="1">
    <source>
        <dbReference type="SAM" id="MobiDB-lite"/>
    </source>
</evidence>
<protein>
    <submittedName>
        <fullName evidence="2">Uncharacterized protein</fullName>
    </submittedName>
</protein>